<reference evidence="1" key="1">
    <citation type="journal article" date="2015" name="Nature">
        <title>Complex archaea that bridge the gap between prokaryotes and eukaryotes.</title>
        <authorList>
            <person name="Spang A."/>
            <person name="Saw J.H."/>
            <person name="Jorgensen S.L."/>
            <person name="Zaremba-Niedzwiedzka K."/>
            <person name="Martijn J."/>
            <person name="Lind A.E."/>
            <person name="van Eijk R."/>
            <person name="Schleper C."/>
            <person name="Guy L."/>
            <person name="Ettema T.J."/>
        </authorList>
    </citation>
    <scope>NUCLEOTIDE SEQUENCE</scope>
</reference>
<organism evidence="1">
    <name type="scientific">marine sediment metagenome</name>
    <dbReference type="NCBI Taxonomy" id="412755"/>
    <lineage>
        <taxon>unclassified sequences</taxon>
        <taxon>metagenomes</taxon>
        <taxon>ecological metagenomes</taxon>
    </lineage>
</organism>
<name>A0A0F9WPF9_9ZZZZ</name>
<proteinExistence type="predicted"/>
<sequence>MGQHQEKLTVDEDISDQVLPLFGTIANAQRLLRCGHVPYQVMREALRGNPVPKSHADDVVVAWRTWKQLYVRGLAFSPDMTFRLPETIELAYRAMDRLSEQEVAEWKRRRGRFHRFAESSAK</sequence>
<comment type="caution">
    <text evidence="1">The sequence shown here is derived from an EMBL/GenBank/DDBJ whole genome shotgun (WGS) entry which is preliminary data.</text>
</comment>
<gene>
    <name evidence="1" type="ORF">LCGC14_0251330</name>
</gene>
<dbReference type="AlphaFoldDB" id="A0A0F9WPF9"/>
<dbReference type="EMBL" id="LAZR01000131">
    <property type="protein sequence ID" value="KKN88061.1"/>
    <property type="molecule type" value="Genomic_DNA"/>
</dbReference>
<protein>
    <submittedName>
        <fullName evidence="1">Uncharacterized protein</fullName>
    </submittedName>
</protein>
<accession>A0A0F9WPF9</accession>
<evidence type="ECO:0000313" key="1">
    <source>
        <dbReference type="EMBL" id="KKN88061.1"/>
    </source>
</evidence>